<organism evidence="2 3">
    <name type="scientific">Streptomyces cinerochromogenes</name>
    <dbReference type="NCBI Taxonomy" id="66422"/>
    <lineage>
        <taxon>Bacteria</taxon>
        <taxon>Bacillati</taxon>
        <taxon>Actinomycetota</taxon>
        <taxon>Actinomycetes</taxon>
        <taxon>Kitasatosporales</taxon>
        <taxon>Streptomycetaceae</taxon>
        <taxon>Streptomyces</taxon>
    </lineage>
</organism>
<dbReference type="Gene3D" id="3.30.559.10">
    <property type="entry name" value="Chloramphenicol acetyltransferase-like domain"/>
    <property type="match status" value="1"/>
</dbReference>
<evidence type="ECO:0000259" key="1">
    <source>
        <dbReference type="Pfam" id="PF00668"/>
    </source>
</evidence>
<evidence type="ECO:0000313" key="2">
    <source>
        <dbReference type="EMBL" id="MFG3014174.1"/>
    </source>
</evidence>
<dbReference type="SUPFAM" id="SSF52777">
    <property type="entry name" value="CoA-dependent acyltransferases"/>
    <property type="match status" value="2"/>
</dbReference>
<comment type="caution">
    <text evidence="2">The sequence shown here is derived from an EMBL/GenBank/DDBJ whole genome shotgun (WGS) entry which is preliminary data.</text>
</comment>
<proteinExistence type="predicted"/>
<dbReference type="PANTHER" id="PTHR45527">
    <property type="entry name" value="NONRIBOSOMAL PEPTIDE SYNTHETASE"/>
    <property type="match status" value="1"/>
</dbReference>
<dbReference type="PANTHER" id="PTHR45527:SF1">
    <property type="entry name" value="FATTY ACID SYNTHASE"/>
    <property type="match status" value="1"/>
</dbReference>
<dbReference type="EMBL" id="JBICYV010000014">
    <property type="protein sequence ID" value="MFG3014174.1"/>
    <property type="molecule type" value="Genomic_DNA"/>
</dbReference>
<sequence length="448" mass="49311">MADARSRIQALSPDRRALIDALAAGRRPDRAPTTAAQERYWRLNQADPADPRYLWPWALSLRGPLDTDALGRAVRSVLNRHDLLTSTFRRQDGELWQMRGTAPARGPRLVEVSDGPGGVQREIERVNRRGRELARQAPVDTTLLRLGPDEHVLVADIHAIANDAWSMRLFLDDLAAHYNGSPPASRPVPFAEHAARQRRWLAGEEAERQARHWDRALAGLPPAPRPAVPGGAADGPRCVVQRTDVPAGVMDGVRAIGRRAGATPFMTLYALFADVLGTLTGRTDIVVASSVSGRDTPDTHQVIGCFVNRVVLRVDVGGTPGDQELVRRGRASVLAALANARLPFEHVVRRVAPHEYHRPAPLTDVMFVYDDQDGWAATGAAPRFTGLETSFVEPEYRTTRFALLLTARPVPSGRLVLEAHCPSDPHHVRTAQELLRRCALRFARLRGA</sequence>
<feature type="domain" description="Condensation" evidence="1">
    <location>
        <begin position="30"/>
        <end position="432"/>
    </location>
</feature>
<evidence type="ECO:0000313" key="3">
    <source>
        <dbReference type="Proteomes" id="UP001604267"/>
    </source>
</evidence>
<keyword evidence="3" id="KW-1185">Reference proteome</keyword>
<dbReference type="Proteomes" id="UP001604267">
    <property type="component" value="Unassembled WGS sequence"/>
</dbReference>
<gene>
    <name evidence="2" type="ORF">ACGFZB_27870</name>
</gene>
<dbReference type="Pfam" id="PF00668">
    <property type="entry name" value="Condensation"/>
    <property type="match status" value="1"/>
</dbReference>
<reference evidence="2 3" key="1">
    <citation type="submission" date="2024-10" db="EMBL/GenBank/DDBJ databases">
        <title>The Natural Products Discovery Center: Release of the First 8490 Sequenced Strains for Exploring Actinobacteria Biosynthetic Diversity.</title>
        <authorList>
            <person name="Kalkreuter E."/>
            <person name="Kautsar S.A."/>
            <person name="Yang D."/>
            <person name="Bader C.D."/>
            <person name="Teijaro C.N."/>
            <person name="Fluegel L."/>
            <person name="Davis C.M."/>
            <person name="Simpson J.R."/>
            <person name="Lauterbach L."/>
            <person name="Steele A.D."/>
            <person name="Gui C."/>
            <person name="Meng S."/>
            <person name="Li G."/>
            <person name="Viehrig K."/>
            <person name="Ye F."/>
            <person name="Su P."/>
            <person name="Kiefer A.F."/>
            <person name="Nichols A."/>
            <person name="Cepeda A.J."/>
            <person name="Yan W."/>
            <person name="Fan B."/>
            <person name="Jiang Y."/>
            <person name="Adhikari A."/>
            <person name="Zheng C.-J."/>
            <person name="Schuster L."/>
            <person name="Cowan T.M."/>
            <person name="Smanski M.J."/>
            <person name="Chevrette M.G."/>
            <person name="De Carvalho L.P.S."/>
            <person name="Shen B."/>
        </authorList>
    </citation>
    <scope>NUCLEOTIDE SEQUENCE [LARGE SCALE GENOMIC DNA]</scope>
    <source>
        <strain evidence="2 3">NPDC048320</strain>
    </source>
</reference>
<dbReference type="Gene3D" id="3.30.559.30">
    <property type="entry name" value="Nonribosomal peptide synthetase, condensation domain"/>
    <property type="match status" value="1"/>
</dbReference>
<dbReference type="InterPro" id="IPR023213">
    <property type="entry name" value="CAT-like_dom_sf"/>
</dbReference>
<dbReference type="CDD" id="cd19531">
    <property type="entry name" value="LCL_NRPS-like"/>
    <property type="match status" value="1"/>
</dbReference>
<accession>A0ABW7BAE5</accession>
<dbReference type="RefSeq" id="WP_392820556.1">
    <property type="nucleotide sequence ID" value="NZ_JBICYV010000014.1"/>
</dbReference>
<protein>
    <submittedName>
        <fullName evidence="2">Condensation domain-containing protein</fullName>
    </submittedName>
</protein>
<name>A0ABW7BAE5_9ACTN</name>
<dbReference type="InterPro" id="IPR001242">
    <property type="entry name" value="Condensation_dom"/>
</dbReference>